<comment type="caution">
    <text evidence="2">The sequence shown here is derived from an EMBL/GenBank/DDBJ whole genome shotgun (WGS) entry which is preliminary data.</text>
</comment>
<name>A0ABN1MQX6_9FLAO</name>
<proteinExistence type="predicted"/>
<dbReference type="Proteomes" id="UP001501126">
    <property type="component" value="Unassembled WGS sequence"/>
</dbReference>
<gene>
    <name evidence="2" type="ORF">GCM10009118_16620</name>
</gene>
<keyword evidence="1" id="KW-0175">Coiled coil</keyword>
<evidence type="ECO:0000313" key="3">
    <source>
        <dbReference type="Proteomes" id="UP001501126"/>
    </source>
</evidence>
<evidence type="ECO:0008006" key="4">
    <source>
        <dbReference type="Google" id="ProtNLM"/>
    </source>
</evidence>
<dbReference type="PROSITE" id="PS51257">
    <property type="entry name" value="PROKAR_LIPOPROTEIN"/>
    <property type="match status" value="1"/>
</dbReference>
<evidence type="ECO:0000256" key="1">
    <source>
        <dbReference type="SAM" id="Coils"/>
    </source>
</evidence>
<organism evidence="2 3">
    <name type="scientific">Wandonia haliotis</name>
    <dbReference type="NCBI Taxonomy" id="574963"/>
    <lineage>
        <taxon>Bacteria</taxon>
        <taxon>Pseudomonadati</taxon>
        <taxon>Bacteroidota</taxon>
        <taxon>Flavobacteriia</taxon>
        <taxon>Flavobacteriales</taxon>
        <taxon>Crocinitomicaceae</taxon>
        <taxon>Wandonia</taxon>
    </lineage>
</organism>
<dbReference type="EMBL" id="BAAAFH010000011">
    <property type="protein sequence ID" value="GAA0875253.1"/>
    <property type="molecule type" value="Genomic_DNA"/>
</dbReference>
<keyword evidence="3" id="KW-1185">Reference proteome</keyword>
<dbReference type="RefSeq" id="WP_343786538.1">
    <property type="nucleotide sequence ID" value="NZ_BAAAFH010000011.1"/>
</dbReference>
<protein>
    <recommendedName>
        <fullName evidence="4">Chromosome partition protein Smc</fullName>
    </recommendedName>
</protein>
<accession>A0ABN1MQX6</accession>
<evidence type="ECO:0000313" key="2">
    <source>
        <dbReference type="EMBL" id="GAA0875253.1"/>
    </source>
</evidence>
<feature type="coiled-coil region" evidence="1">
    <location>
        <begin position="106"/>
        <end position="168"/>
    </location>
</feature>
<reference evidence="2 3" key="1">
    <citation type="journal article" date="2019" name="Int. J. Syst. Evol. Microbiol.">
        <title>The Global Catalogue of Microorganisms (GCM) 10K type strain sequencing project: providing services to taxonomists for standard genome sequencing and annotation.</title>
        <authorList>
            <consortium name="The Broad Institute Genomics Platform"/>
            <consortium name="The Broad Institute Genome Sequencing Center for Infectious Disease"/>
            <person name="Wu L."/>
            <person name="Ma J."/>
        </authorList>
    </citation>
    <scope>NUCLEOTIDE SEQUENCE [LARGE SCALE GENOMIC DNA]</scope>
    <source>
        <strain evidence="2 3">JCM 16083</strain>
    </source>
</reference>
<sequence>MKLTNIILAGVVFLVSCKTDKTPDVPQGNGEEVAKLKNEIRLLEMEMQEKDSMLNESISTFNEIQENVAKISHKEHEIRLRSGDINMTEEDKQWIIQEIQNINFLREENIRKVNSLNKQLEDKNLQIEDLQSMVARLAEQVRSQEEMIASLQSELADLDREYSKLFDAYMEQSELALETMKELNQVFYVYGSLKELKENNVVVQEGGFIGIGKKTSIKDGFNEDYFTAIDKNKNKSITIVGKKIRIVSDHPSSSYSIEDKGGTKVISIKDPGTFWKISKYLVVVVD</sequence>